<evidence type="ECO:0000256" key="1">
    <source>
        <dbReference type="ARBA" id="ARBA00022448"/>
    </source>
</evidence>
<dbReference type="PANTHER" id="PTHR43553">
    <property type="entry name" value="HEAVY METAL TRANSPORTER"/>
    <property type="match status" value="1"/>
</dbReference>
<gene>
    <name evidence="5" type="ORF">S01H1_65466</name>
</gene>
<keyword evidence="2" id="KW-0547">Nucleotide-binding</keyword>
<dbReference type="InterPro" id="IPR015856">
    <property type="entry name" value="ABC_transpr_CbiO/EcfA_su"/>
</dbReference>
<reference evidence="5" key="1">
    <citation type="journal article" date="2014" name="Front. Microbiol.">
        <title>High frequency of phylogenetically diverse reductive dehalogenase-homologous genes in deep subseafloor sedimentary metagenomes.</title>
        <authorList>
            <person name="Kawai M."/>
            <person name="Futagami T."/>
            <person name="Toyoda A."/>
            <person name="Takaki Y."/>
            <person name="Nishi S."/>
            <person name="Hori S."/>
            <person name="Arai W."/>
            <person name="Tsubouchi T."/>
            <person name="Morono Y."/>
            <person name="Uchiyama I."/>
            <person name="Ito T."/>
            <person name="Fujiyama A."/>
            <person name="Inagaki F."/>
            <person name="Takami H."/>
        </authorList>
    </citation>
    <scope>NUCLEOTIDE SEQUENCE</scope>
    <source>
        <strain evidence="5">Expedition CK06-06</strain>
    </source>
</reference>
<proteinExistence type="predicted"/>
<evidence type="ECO:0000313" key="5">
    <source>
        <dbReference type="EMBL" id="GAG37309.1"/>
    </source>
</evidence>
<organism evidence="5">
    <name type="scientific">marine sediment metagenome</name>
    <dbReference type="NCBI Taxonomy" id="412755"/>
    <lineage>
        <taxon>unclassified sequences</taxon>
        <taxon>metagenomes</taxon>
        <taxon>ecological metagenomes</taxon>
    </lineage>
</organism>
<dbReference type="CDD" id="cd03225">
    <property type="entry name" value="ABC_cobalt_CbiO_domain1"/>
    <property type="match status" value="1"/>
</dbReference>
<feature type="non-terminal residue" evidence="5">
    <location>
        <position position="1"/>
    </location>
</feature>
<evidence type="ECO:0000256" key="3">
    <source>
        <dbReference type="ARBA" id="ARBA00022840"/>
    </source>
</evidence>
<dbReference type="InterPro" id="IPR017871">
    <property type="entry name" value="ABC_transporter-like_CS"/>
</dbReference>
<feature type="domain" description="ABC transporter" evidence="4">
    <location>
        <begin position="104"/>
        <end position="245"/>
    </location>
</feature>
<dbReference type="EMBL" id="BARS01043222">
    <property type="protein sequence ID" value="GAG37309.1"/>
    <property type="molecule type" value="Genomic_DNA"/>
</dbReference>
<keyword evidence="1" id="KW-0813">Transport</keyword>
<dbReference type="Pfam" id="PF00005">
    <property type="entry name" value="ABC_tran"/>
    <property type="match status" value="1"/>
</dbReference>
<keyword evidence="3" id="KW-0067">ATP-binding</keyword>
<dbReference type="GO" id="GO:0016887">
    <property type="term" value="F:ATP hydrolysis activity"/>
    <property type="evidence" value="ECO:0007669"/>
    <property type="project" value="InterPro"/>
</dbReference>
<dbReference type="InterPro" id="IPR003439">
    <property type="entry name" value="ABC_transporter-like_ATP-bd"/>
</dbReference>
<dbReference type="SUPFAM" id="SSF52540">
    <property type="entry name" value="P-loop containing nucleoside triphosphate hydrolases"/>
    <property type="match status" value="1"/>
</dbReference>
<dbReference type="PROSITE" id="PS00211">
    <property type="entry name" value="ABC_TRANSPORTER_1"/>
    <property type="match status" value="1"/>
</dbReference>
<comment type="caution">
    <text evidence="5">The sequence shown here is derived from an EMBL/GenBank/DDBJ whole genome shotgun (WGS) entry which is preliminary data.</text>
</comment>
<accession>X0X261</accession>
<evidence type="ECO:0000259" key="4">
    <source>
        <dbReference type="Pfam" id="PF00005"/>
    </source>
</evidence>
<dbReference type="Gene3D" id="3.40.50.300">
    <property type="entry name" value="P-loop containing nucleotide triphosphate hydrolases"/>
    <property type="match status" value="1"/>
</dbReference>
<evidence type="ECO:0000256" key="2">
    <source>
        <dbReference type="ARBA" id="ARBA00022741"/>
    </source>
</evidence>
<dbReference type="GO" id="GO:0043190">
    <property type="term" value="C:ATP-binding cassette (ABC) transporter complex"/>
    <property type="evidence" value="ECO:0007669"/>
    <property type="project" value="TreeGrafter"/>
</dbReference>
<sequence>EEMAKYATHMALLDEGQLILQGSPKKVLYSKKFEKVLTAPLSIKTAKVLMDNKKLKDKILGWGELVNKVKLGRKKKKKVRQRKEPILALENVSYLYPETKSGVSDINLKIYKNEILGIIGPNGSGKTTLAKLLLGLVKPKKGKIKLNGQVITKLSVSDRAKLIGFVTQDPMDMFFEINIKDECAAGPKFLELLEPEKRAEKTLKNLGLWKYKERHPDSISGGEKSLLGLADILVNNPEILLLDEPEFGLD</sequence>
<dbReference type="GO" id="GO:0042626">
    <property type="term" value="F:ATPase-coupled transmembrane transporter activity"/>
    <property type="evidence" value="ECO:0007669"/>
    <property type="project" value="TreeGrafter"/>
</dbReference>
<feature type="non-terminal residue" evidence="5">
    <location>
        <position position="250"/>
    </location>
</feature>
<dbReference type="InterPro" id="IPR027417">
    <property type="entry name" value="P-loop_NTPase"/>
</dbReference>
<dbReference type="AlphaFoldDB" id="X0X261"/>
<name>X0X261_9ZZZZ</name>
<dbReference type="InterPro" id="IPR050095">
    <property type="entry name" value="ECF_ABC_transporter_ATP-bd"/>
</dbReference>
<protein>
    <recommendedName>
        <fullName evidence="4">ABC transporter domain-containing protein</fullName>
    </recommendedName>
</protein>
<dbReference type="GO" id="GO:0005524">
    <property type="term" value="F:ATP binding"/>
    <property type="evidence" value="ECO:0007669"/>
    <property type="project" value="UniProtKB-KW"/>
</dbReference>